<protein>
    <submittedName>
        <fullName evidence="1">Transcriptional regulator</fullName>
    </submittedName>
</protein>
<dbReference type="InterPro" id="IPR036388">
    <property type="entry name" value="WH-like_DNA-bd_sf"/>
</dbReference>
<reference evidence="1 2" key="1">
    <citation type="submission" date="2019-02" db="EMBL/GenBank/DDBJ databases">
        <title>Kribbella capetownensis sp. nov. and Kribbella speibonae sp. nov., isolated from soil.</title>
        <authorList>
            <person name="Curtis S.M."/>
            <person name="Norton I."/>
            <person name="Everest G.J."/>
            <person name="Meyers P.R."/>
        </authorList>
    </citation>
    <scope>NUCLEOTIDE SEQUENCE [LARGE SCALE GENOMIC DNA]</scope>
    <source>
        <strain evidence="1 2">NRRL B-24813</strain>
    </source>
</reference>
<sequence length="231" mass="25066">MDDSREAQILAVAALEEPTRRRLYDHVIRQASPVTRDDAAAALGLPRSTAAFHLDRLVEEGLLEVIFERRTGRTGPGAGRPAKLYQRSSRPVAVLLPERRYDLAGGLLAAAIEESEGSGESPRTALNRRARQVGTDLAATIRDASGGTAGRAEMTDLLEEQGFEPRTEGDTVVLVNCPFHALARQYTGLVCEMNLCLLEGLLAGLAIPHLKAHLEPRPDHCCVQLQTDADQ</sequence>
<dbReference type="CDD" id="cd00090">
    <property type="entry name" value="HTH_ARSR"/>
    <property type="match status" value="1"/>
</dbReference>
<dbReference type="OrthoDB" id="3399802at2"/>
<keyword evidence="2" id="KW-1185">Reference proteome</keyword>
<dbReference type="EMBL" id="SJKB01000040">
    <property type="protein sequence ID" value="TCC44867.1"/>
    <property type="molecule type" value="Genomic_DNA"/>
</dbReference>
<dbReference type="Proteomes" id="UP000291144">
    <property type="component" value="Unassembled WGS sequence"/>
</dbReference>
<evidence type="ECO:0000313" key="2">
    <source>
        <dbReference type="Proteomes" id="UP000291144"/>
    </source>
</evidence>
<proteinExistence type="predicted"/>
<dbReference type="InterPro" id="IPR011991">
    <property type="entry name" value="ArsR-like_HTH"/>
</dbReference>
<dbReference type="AlphaFoldDB" id="A0A4R0JFF4"/>
<name>A0A4R0JFF4_9ACTN</name>
<dbReference type="Pfam" id="PF12840">
    <property type="entry name" value="HTH_20"/>
    <property type="match status" value="1"/>
</dbReference>
<dbReference type="RefSeq" id="WP_131367419.1">
    <property type="nucleotide sequence ID" value="NZ_SJKB01000040.1"/>
</dbReference>
<comment type="caution">
    <text evidence="1">The sequence shown here is derived from an EMBL/GenBank/DDBJ whole genome shotgun (WGS) entry which is preliminary data.</text>
</comment>
<dbReference type="Gene3D" id="1.10.10.10">
    <property type="entry name" value="Winged helix-like DNA-binding domain superfamily/Winged helix DNA-binding domain"/>
    <property type="match status" value="1"/>
</dbReference>
<dbReference type="InterPro" id="IPR036390">
    <property type="entry name" value="WH_DNA-bd_sf"/>
</dbReference>
<dbReference type="SUPFAM" id="SSF46785">
    <property type="entry name" value="Winged helix' DNA-binding domain"/>
    <property type="match status" value="1"/>
</dbReference>
<organism evidence="1 2">
    <name type="scientific">Kribbella pittospori</name>
    <dbReference type="NCBI Taxonomy" id="722689"/>
    <lineage>
        <taxon>Bacteria</taxon>
        <taxon>Bacillati</taxon>
        <taxon>Actinomycetota</taxon>
        <taxon>Actinomycetes</taxon>
        <taxon>Propionibacteriales</taxon>
        <taxon>Kribbellaceae</taxon>
        <taxon>Kribbella</taxon>
    </lineage>
</organism>
<gene>
    <name evidence="1" type="ORF">E0H73_45110</name>
</gene>
<accession>A0A4R0JFF4</accession>
<evidence type="ECO:0000313" key="1">
    <source>
        <dbReference type="EMBL" id="TCC44867.1"/>
    </source>
</evidence>